<dbReference type="Proteomes" id="UP000005953">
    <property type="component" value="Unassembled WGS sequence"/>
</dbReference>
<sequence>MMRRTLLLCLALVSMASADVWVDISEGERLYREAGGYGCAVCHGQVGDGGGQAGGYIRGAGLDQLNESLLTNAPMQPLSTVLSEQDRLNISAYLADLAERPLITARFENGQWVGQAEPVSAGQTVDLVLYNATFEPLAVDFPVLKQPLTLPALGTDVWTGVIQDPTLDLPGLTLERL</sequence>
<accession>A4BCP9</accession>
<evidence type="ECO:0000313" key="7">
    <source>
        <dbReference type="EMBL" id="EAR09981.1"/>
    </source>
</evidence>
<dbReference type="STRING" id="314283.MED297_07831"/>
<dbReference type="EMBL" id="AAOE01000006">
    <property type="protein sequence ID" value="EAR09981.1"/>
    <property type="molecule type" value="Genomic_DNA"/>
</dbReference>
<feature type="domain" description="Cytochrome c" evidence="6">
    <location>
        <begin position="22"/>
        <end position="98"/>
    </location>
</feature>
<dbReference type="SUPFAM" id="SSF46626">
    <property type="entry name" value="Cytochrome c"/>
    <property type="match status" value="1"/>
</dbReference>
<name>A4BCP9_9GAMM</name>
<dbReference type="PROSITE" id="PS51007">
    <property type="entry name" value="CYTC"/>
    <property type="match status" value="1"/>
</dbReference>
<protein>
    <recommendedName>
        <fullName evidence="6">Cytochrome c domain-containing protein</fullName>
    </recommendedName>
</protein>
<dbReference type="InterPro" id="IPR036909">
    <property type="entry name" value="Cyt_c-like_dom_sf"/>
</dbReference>
<evidence type="ECO:0000256" key="4">
    <source>
        <dbReference type="PROSITE-ProRule" id="PRU00433"/>
    </source>
</evidence>
<dbReference type="RefSeq" id="WP_008045585.1">
    <property type="nucleotide sequence ID" value="NZ_CH724152.1"/>
</dbReference>
<dbReference type="GO" id="GO:0046872">
    <property type="term" value="F:metal ion binding"/>
    <property type="evidence" value="ECO:0007669"/>
    <property type="project" value="UniProtKB-KW"/>
</dbReference>
<evidence type="ECO:0000259" key="6">
    <source>
        <dbReference type="PROSITE" id="PS51007"/>
    </source>
</evidence>
<evidence type="ECO:0000256" key="5">
    <source>
        <dbReference type="SAM" id="SignalP"/>
    </source>
</evidence>
<keyword evidence="1 4" id="KW-0349">Heme</keyword>
<dbReference type="GO" id="GO:0009055">
    <property type="term" value="F:electron transfer activity"/>
    <property type="evidence" value="ECO:0007669"/>
    <property type="project" value="InterPro"/>
</dbReference>
<feature type="signal peptide" evidence="5">
    <location>
        <begin position="1"/>
        <end position="18"/>
    </location>
</feature>
<evidence type="ECO:0000313" key="8">
    <source>
        <dbReference type="Proteomes" id="UP000005953"/>
    </source>
</evidence>
<proteinExistence type="predicted"/>
<evidence type="ECO:0000256" key="3">
    <source>
        <dbReference type="ARBA" id="ARBA00023004"/>
    </source>
</evidence>
<dbReference type="HOGENOM" id="CLU_1516708_0_0_6"/>
<reference evidence="7 8" key="1">
    <citation type="submission" date="2006-02" db="EMBL/GenBank/DDBJ databases">
        <authorList>
            <person name="Pinhassi J."/>
            <person name="Pedros-Alio C."/>
            <person name="Ferriera S."/>
            <person name="Johnson J."/>
            <person name="Kravitz S."/>
            <person name="Halpern A."/>
            <person name="Remington K."/>
            <person name="Beeson K."/>
            <person name="Tran B."/>
            <person name="Rogers Y.-H."/>
            <person name="Friedman R."/>
            <person name="Venter J.C."/>
        </authorList>
    </citation>
    <scope>NUCLEOTIDE SEQUENCE [LARGE SCALE GENOMIC DNA]</scope>
    <source>
        <strain evidence="7 8">MED297</strain>
    </source>
</reference>
<keyword evidence="3 4" id="KW-0408">Iron</keyword>
<dbReference type="InterPro" id="IPR009056">
    <property type="entry name" value="Cyt_c-like_dom"/>
</dbReference>
<dbReference type="Gene3D" id="1.10.760.10">
    <property type="entry name" value="Cytochrome c-like domain"/>
    <property type="match status" value="1"/>
</dbReference>
<feature type="chain" id="PRO_5002665043" description="Cytochrome c domain-containing protein" evidence="5">
    <location>
        <begin position="19"/>
        <end position="177"/>
    </location>
</feature>
<keyword evidence="2 4" id="KW-0479">Metal-binding</keyword>
<comment type="caution">
    <text evidence="7">The sequence shown here is derived from an EMBL/GenBank/DDBJ whole genome shotgun (WGS) entry which is preliminary data.</text>
</comment>
<keyword evidence="8" id="KW-1185">Reference proteome</keyword>
<gene>
    <name evidence="7" type="ORF">MED297_07831</name>
</gene>
<organism evidence="7 8">
    <name type="scientific">Reinekea blandensis MED297</name>
    <dbReference type="NCBI Taxonomy" id="314283"/>
    <lineage>
        <taxon>Bacteria</taxon>
        <taxon>Pseudomonadati</taxon>
        <taxon>Pseudomonadota</taxon>
        <taxon>Gammaproteobacteria</taxon>
        <taxon>Oceanospirillales</taxon>
        <taxon>Saccharospirillaceae</taxon>
        <taxon>Reinekea</taxon>
    </lineage>
</organism>
<keyword evidence="5" id="KW-0732">Signal</keyword>
<dbReference type="GO" id="GO:0020037">
    <property type="term" value="F:heme binding"/>
    <property type="evidence" value="ECO:0007669"/>
    <property type="project" value="InterPro"/>
</dbReference>
<dbReference type="AlphaFoldDB" id="A4BCP9"/>
<evidence type="ECO:0000256" key="2">
    <source>
        <dbReference type="ARBA" id="ARBA00022723"/>
    </source>
</evidence>
<evidence type="ECO:0000256" key="1">
    <source>
        <dbReference type="ARBA" id="ARBA00022617"/>
    </source>
</evidence>